<comment type="subcellular location">
    <subcellularLocation>
        <location evidence="1">Membrane</location>
        <topology evidence="1">Multi-pass membrane protein</topology>
    </subcellularLocation>
</comment>
<feature type="transmembrane region" description="Helical" evidence="7">
    <location>
        <begin position="256"/>
        <end position="276"/>
    </location>
</feature>
<dbReference type="PROSITE" id="PS00216">
    <property type="entry name" value="SUGAR_TRANSPORT_1"/>
    <property type="match status" value="1"/>
</dbReference>
<dbReference type="EMBL" id="CP069029">
    <property type="protein sequence ID" value="QRC97333.1"/>
    <property type="molecule type" value="Genomic_DNA"/>
</dbReference>
<dbReference type="SUPFAM" id="SSF103473">
    <property type="entry name" value="MFS general substrate transporter"/>
    <property type="match status" value="1"/>
</dbReference>
<keyword evidence="5 7" id="KW-0472">Membrane</keyword>
<dbReference type="GO" id="GO:0022857">
    <property type="term" value="F:transmembrane transporter activity"/>
    <property type="evidence" value="ECO:0007669"/>
    <property type="project" value="InterPro"/>
</dbReference>
<evidence type="ECO:0000313" key="9">
    <source>
        <dbReference type="EMBL" id="QRC97333.1"/>
    </source>
</evidence>
<evidence type="ECO:0000259" key="8">
    <source>
        <dbReference type="PROSITE" id="PS50850"/>
    </source>
</evidence>
<evidence type="ECO:0000313" key="10">
    <source>
        <dbReference type="Proteomes" id="UP000663193"/>
    </source>
</evidence>
<keyword evidence="2" id="KW-0813">Transport</keyword>
<dbReference type="VEuPathDB" id="FungiDB:JI435_088830"/>
<name>A0A7U2I0F2_PHANO</name>
<protein>
    <recommendedName>
        <fullName evidence="8">Major facilitator superfamily (MFS) profile domain-containing protein</fullName>
    </recommendedName>
</protein>
<feature type="transmembrane region" description="Helical" evidence="7">
    <location>
        <begin position="418"/>
        <end position="441"/>
    </location>
</feature>
<dbReference type="PANTHER" id="PTHR23501:SF109">
    <property type="entry name" value="MAJOR FACILITATOR SUPERFAMILY (MFS) PROFILE DOMAIN-CONTAINING PROTEIN-RELATED"/>
    <property type="match status" value="1"/>
</dbReference>
<sequence>MLDTMRSSAGSRDSDLKNQNGTQLEMTATHTPPSELEKGVQLVPAPSRGPEVHTRMNMKLFMTLTCMSFLWIGSQIPLFIYGSVLPLIYQDIGGADRYSWFVIAYLIPNAALCPFVGALSDVFGRRNVAIVGQVCLIVGPIITATANSMNIAIAGNVFAGIGAGLNELIALAGTGEIVPVKDRGKYVGAVVLTILPFCPSVLYAQLISQDSDWRYCGILIGVWNFIGLVLCIFCYKDPSRLNDEYTARHVMGKIDWLGGFLSITGVTLFIMGLQWGAVQYAWGSAHNLAPLLLGLALIAAFFVWEVYAPHPMVPRALFSKAKKTMIIILLITFLSGGNFFALLIFWPTEVYNVYGDDPLGVGIRSLPIGFGIIGGAVICLVLIPVTKGRIRALMIFFTALMTGATGAMAIATPYNLSAVYAVITFASIGVGGVIIPCTIIAQIACPDDQIGTITAITLSIRYIGGAIGYGVYTNIFFHKVTENLTKMATETLAAKFIINAGTPSGLATLKNVVGLLGHADFNEVKHIFATSKDVLQPNLYPLVVQKSQEAFALAYQWPYFISIAFGGLCFILSFFVGDIGPLLDAHVAHAL</sequence>
<dbReference type="InterPro" id="IPR036259">
    <property type="entry name" value="MFS_trans_sf"/>
</dbReference>
<gene>
    <name evidence="9" type="ORF">JI435_088830</name>
</gene>
<proteinExistence type="predicted"/>
<dbReference type="Proteomes" id="UP000663193">
    <property type="component" value="Chromosome 7"/>
</dbReference>
<feature type="domain" description="Major facilitator superfamily (MFS) profile" evidence="8">
    <location>
        <begin position="61"/>
        <end position="503"/>
    </location>
</feature>
<dbReference type="KEGG" id="pno:SNOG_08883"/>
<reference evidence="10" key="1">
    <citation type="journal article" date="2021" name="BMC Genomics">
        <title>Chromosome-level genome assembly and manually-curated proteome of model necrotroph Parastagonospora nodorum Sn15 reveals a genome-wide trove of candidate effector homologs, and redundancy of virulence-related functions within an accessory chromosome.</title>
        <authorList>
            <person name="Bertazzoni S."/>
            <person name="Jones D.A.B."/>
            <person name="Phan H.T."/>
            <person name="Tan K.-C."/>
            <person name="Hane J.K."/>
        </authorList>
    </citation>
    <scope>NUCLEOTIDE SEQUENCE [LARGE SCALE GENOMIC DNA]</scope>
    <source>
        <strain evidence="10">SN15 / ATCC MYA-4574 / FGSC 10173)</strain>
    </source>
</reference>
<dbReference type="Pfam" id="PF06609">
    <property type="entry name" value="TRI12"/>
    <property type="match status" value="1"/>
</dbReference>
<dbReference type="InterPro" id="IPR010573">
    <property type="entry name" value="MFS_Str1/Tri12-like"/>
</dbReference>
<feature type="transmembrane region" description="Helical" evidence="7">
    <location>
        <begin position="288"/>
        <end position="307"/>
    </location>
</feature>
<evidence type="ECO:0000256" key="2">
    <source>
        <dbReference type="ARBA" id="ARBA00022448"/>
    </source>
</evidence>
<organism evidence="9 10">
    <name type="scientific">Phaeosphaeria nodorum (strain SN15 / ATCC MYA-4574 / FGSC 10173)</name>
    <name type="common">Glume blotch fungus</name>
    <name type="synonym">Parastagonospora nodorum</name>
    <dbReference type="NCBI Taxonomy" id="321614"/>
    <lineage>
        <taxon>Eukaryota</taxon>
        <taxon>Fungi</taxon>
        <taxon>Dikarya</taxon>
        <taxon>Ascomycota</taxon>
        <taxon>Pezizomycotina</taxon>
        <taxon>Dothideomycetes</taxon>
        <taxon>Pleosporomycetidae</taxon>
        <taxon>Pleosporales</taxon>
        <taxon>Pleosporineae</taxon>
        <taxon>Phaeosphaeriaceae</taxon>
        <taxon>Parastagonospora</taxon>
    </lineage>
</organism>
<dbReference type="AlphaFoldDB" id="A0A7U2I0F2"/>
<evidence type="ECO:0000256" key="3">
    <source>
        <dbReference type="ARBA" id="ARBA00022692"/>
    </source>
</evidence>
<dbReference type="OMA" id="FCPSPLW"/>
<dbReference type="InterPro" id="IPR005829">
    <property type="entry name" value="Sugar_transporter_CS"/>
</dbReference>
<feature type="transmembrane region" description="Helical" evidence="7">
    <location>
        <begin position="127"/>
        <end position="145"/>
    </location>
</feature>
<dbReference type="GO" id="GO:0016020">
    <property type="term" value="C:membrane"/>
    <property type="evidence" value="ECO:0007669"/>
    <property type="project" value="UniProtKB-SubCell"/>
</dbReference>
<keyword evidence="4 7" id="KW-1133">Transmembrane helix</keyword>
<feature type="transmembrane region" description="Helical" evidence="7">
    <location>
        <begin position="212"/>
        <end position="235"/>
    </location>
</feature>
<feature type="transmembrane region" description="Helical" evidence="7">
    <location>
        <begin position="60"/>
        <end position="80"/>
    </location>
</feature>
<dbReference type="PROSITE" id="PS50850">
    <property type="entry name" value="MFS"/>
    <property type="match status" value="1"/>
</dbReference>
<evidence type="ECO:0000256" key="4">
    <source>
        <dbReference type="ARBA" id="ARBA00022989"/>
    </source>
</evidence>
<feature type="transmembrane region" description="Helical" evidence="7">
    <location>
        <begin position="100"/>
        <end position="120"/>
    </location>
</feature>
<feature type="transmembrane region" description="Helical" evidence="7">
    <location>
        <begin position="366"/>
        <end position="385"/>
    </location>
</feature>
<feature type="transmembrane region" description="Helical" evidence="7">
    <location>
        <begin position="186"/>
        <end position="206"/>
    </location>
</feature>
<feature type="transmembrane region" description="Helical" evidence="7">
    <location>
        <begin position="327"/>
        <end position="346"/>
    </location>
</feature>
<feature type="transmembrane region" description="Helical" evidence="7">
    <location>
        <begin position="151"/>
        <end position="174"/>
    </location>
</feature>
<dbReference type="Gene3D" id="1.20.1250.20">
    <property type="entry name" value="MFS general substrate transporter like domains"/>
    <property type="match status" value="1"/>
</dbReference>
<feature type="transmembrane region" description="Helical" evidence="7">
    <location>
        <begin position="453"/>
        <end position="472"/>
    </location>
</feature>
<feature type="transmembrane region" description="Helical" evidence="7">
    <location>
        <begin position="392"/>
        <end position="412"/>
    </location>
</feature>
<dbReference type="PANTHER" id="PTHR23501">
    <property type="entry name" value="MAJOR FACILITATOR SUPERFAMILY"/>
    <property type="match status" value="1"/>
</dbReference>
<accession>A0A7U2I0F2</accession>
<evidence type="ECO:0000256" key="6">
    <source>
        <dbReference type="SAM" id="MobiDB-lite"/>
    </source>
</evidence>
<feature type="transmembrane region" description="Helical" evidence="7">
    <location>
        <begin position="557"/>
        <end position="576"/>
    </location>
</feature>
<feature type="region of interest" description="Disordered" evidence="6">
    <location>
        <begin position="1"/>
        <end position="21"/>
    </location>
</feature>
<keyword evidence="3 7" id="KW-0812">Transmembrane</keyword>
<keyword evidence="10" id="KW-1185">Reference proteome</keyword>
<dbReference type="RefSeq" id="XP_001799187.1">
    <property type="nucleotide sequence ID" value="XM_001799135.1"/>
</dbReference>
<evidence type="ECO:0000256" key="1">
    <source>
        <dbReference type="ARBA" id="ARBA00004141"/>
    </source>
</evidence>
<evidence type="ECO:0000256" key="7">
    <source>
        <dbReference type="SAM" id="Phobius"/>
    </source>
</evidence>
<dbReference type="InterPro" id="IPR020846">
    <property type="entry name" value="MFS_dom"/>
</dbReference>
<dbReference type="OrthoDB" id="4161376at2759"/>
<evidence type="ECO:0000256" key="5">
    <source>
        <dbReference type="ARBA" id="ARBA00023136"/>
    </source>
</evidence>